<organism evidence="3 4">
    <name type="scientific">Penicillium diatomitis</name>
    <dbReference type="NCBI Taxonomy" id="2819901"/>
    <lineage>
        <taxon>Eukaryota</taxon>
        <taxon>Fungi</taxon>
        <taxon>Dikarya</taxon>
        <taxon>Ascomycota</taxon>
        <taxon>Pezizomycotina</taxon>
        <taxon>Eurotiomycetes</taxon>
        <taxon>Eurotiomycetidae</taxon>
        <taxon>Eurotiales</taxon>
        <taxon>Aspergillaceae</taxon>
        <taxon>Penicillium</taxon>
    </lineage>
</organism>
<dbReference type="GeneID" id="81620060"/>
<feature type="region of interest" description="Disordered" evidence="2">
    <location>
        <begin position="1"/>
        <end position="29"/>
    </location>
</feature>
<dbReference type="EMBL" id="JAPWDQ010000001">
    <property type="protein sequence ID" value="KAJ5495091.1"/>
    <property type="molecule type" value="Genomic_DNA"/>
</dbReference>
<evidence type="ECO:0000256" key="1">
    <source>
        <dbReference type="SAM" id="Coils"/>
    </source>
</evidence>
<feature type="compositionally biased region" description="Polar residues" evidence="2">
    <location>
        <begin position="1"/>
        <end position="21"/>
    </location>
</feature>
<evidence type="ECO:0000313" key="3">
    <source>
        <dbReference type="EMBL" id="KAJ5495091.1"/>
    </source>
</evidence>
<feature type="coiled-coil region" evidence="1">
    <location>
        <begin position="58"/>
        <end position="137"/>
    </location>
</feature>
<reference evidence="3" key="2">
    <citation type="journal article" date="2023" name="IMA Fungus">
        <title>Comparative genomic study of the Penicillium genus elucidates a diverse pangenome and 15 lateral gene transfer events.</title>
        <authorList>
            <person name="Petersen C."/>
            <person name="Sorensen T."/>
            <person name="Nielsen M.R."/>
            <person name="Sondergaard T.E."/>
            <person name="Sorensen J.L."/>
            <person name="Fitzpatrick D.A."/>
            <person name="Frisvad J.C."/>
            <person name="Nielsen K.L."/>
        </authorList>
    </citation>
    <scope>NUCLEOTIDE SEQUENCE</scope>
    <source>
        <strain evidence="3">IBT 30728</strain>
    </source>
</reference>
<dbReference type="RefSeq" id="XP_056794104.1">
    <property type="nucleotide sequence ID" value="XM_056929811.1"/>
</dbReference>
<sequence>MASDQVPGTSDPTPSSQNARSKGSERAAALEEQQALDLLRIIPRLELQQLCGDEAAQHEAAKTKVRKLQWQNDDLNARLDEAEMAVARAEERARTVERENARLEESMSKMAVAEERNESFMSLLAETNQKLKEANSRITTQAASREKDLTLEVEMMDLQTRRLEDSLTVGFRDVETYAALFQKNCDDWATFVELLEQRQHEENERLPDLLDLTAEVTSMITDLRTGFNELLRVTETSIAARREKEAIEDEMSGWQSSDQSETHAPRSLSHCRRLSADTFESIHRYVPDTDDEETLIQAQFGSKRNRPHSTTPERSVSTHDSLLSLAPRVQGRGNGFALFQLHGSDGDLKSTLYSSFPDTSSIRKPGEDDSLDESDWSRLPALYAIGDRPSDYHDVEMDVNFVPSLRMSRKRARFTVWSEERVTDEKGAGPELVADDDQVEAQGPISDLDTSSSHTETKAVQTEIELSDIHWTGLDDSLLRPVDTATKPRGRPRSLSVGDSPRSWGQIDHTTPKHVPCVWPGEVTPHGPGNPICFERIKDVASTVFKAFRNTMLPIFLQALNLLDPANPHCIAYPLLLLWWLWRGFQHESELNRWESANEAYFSQRLRNQYAYQTGWMDSIGFEISQWFEFDRSSFG</sequence>
<evidence type="ECO:0000256" key="2">
    <source>
        <dbReference type="SAM" id="MobiDB-lite"/>
    </source>
</evidence>
<accession>A0A9W9XLB6</accession>
<name>A0A9W9XLB6_9EURO</name>
<feature type="region of interest" description="Disordered" evidence="2">
    <location>
        <begin position="480"/>
        <end position="506"/>
    </location>
</feature>
<evidence type="ECO:0000313" key="4">
    <source>
        <dbReference type="Proteomes" id="UP001148312"/>
    </source>
</evidence>
<comment type="caution">
    <text evidence="3">The sequence shown here is derived from an EMBL/GenBank/DDBJ whole genome shotgun (WGS) entry which is preliminary data.</text>
</comment>
<protein>
    <submittedName>
        <fullName evidence="3">Uncharacterized protein</fullName>
    </submittedName>
</protein>
<dbReference type="AlphaFoldDB" id="A0A9W9XLB6"/>
<keyword evidence="1" id="KW-0175">Coiled coil</keyword>
<feature type="region of interest" description="Disordered" evidence="2">
    <location>
        <begin position="249"/>
        <end position="268"/>
    </location>
</feature>
<feature type="region of interest" description="Disordered" evidence="2">
    <location>
        <begin position="299"/>
        <end position="319"/>
    </location>
</feature>
<proteinExistence type="predicted"/>
<dbReference type="Proteomes" id="UP001148312">
    <property type="component" value="Unassembled WGS sequence"/>
</dbReference>
<gene>
    <name evidence="3" type="ORF">N7539_000207</name>
</gene>
<reference evidence="3" key="1">
    <citation type="submission" date="2022-12" db="EMBL/GenBank/DDBJ databases">
        <authorList>
            <person name="Petersen C."/>
        </authorList>
    </citation>
    <scope>NUCLEOTIDE SEQUENCE</scope>
    <source>
        <strain evidence="3">IBT 30728</strain>
    </source>
</reference>
<keyword evidence="4" id="KW-1185">Reference proteome</keyword>